<name>X1V2W3_9ZZZZ</name>
<sequence>NKVEFLNRLTHEQVAVVLNESSIFVMSSVSEGFPKALVEAIACGTPVVATDVGSCREIVNGVGFIVKPRDPREFKEAVNRLIENEGLRTDFSRNCQEVANRYEWKRTSEIVEKEYRRLV</sequence>
<dbReference type="InterPro" id="IPR001296">
    <property type="entry name" value="Glyco_trans_1"/>
</dbReference>
<dbReference type="Pfam" id="PF00534">
    <property type="entry name" value="Glycos_transf_1"/>
    <property type="match status" value="1"/>
</dbReference>
<feature type="domain" description="Glycosyl transferase family 1" evidence="1">
    <location>
        <begin position="1"/>
        <end position="96"/>
    </location>
</feature>
<dbReference type="PANTHER" id="PTHR12526">
    <property type="entry name" value="GLYCOSYLTRANSFERASE"/>
    <property type="match status" value="1"/>
</dbReference>
<proteinExistence type="predicted"/>
<accession>X1V2W3</accession>
<evidence type="ECO:0000313" key="2">
    <source>
        <dbReference type="EMBL" id="GAJ10162.1"/>
    </source>
</evidence>
<reference evidence="2" key="1">
    <citation type="journal article" date="2014" name="Front. Microbiol.">
        <title>High frequency of phylogenetically diverse reductive dehalogenase-homologous genes in deep subseafloor sedimentary metagenomes.</title>
        <authorList>
            <person name="Kawai M."/>
            <person name="Futagami T."/>
            <person name="Toyoda A."/>
            <person name="Takaki Y."/>
            <person name="Nishi S."/>
            <person name="Hori S."/>
            <person name="Arai W."/>
            <person name="Tsubouchi T."/>
            <person name="Morono Y."/>
            <person name="Uchiyama I."/>
            <person name="Ito T."/>
            <person name="Fujiyama A."/>
            <person name="Inagaki F."/>
            <person name="Takami H."/>
        </authorList>
    </citation>
    <scope>NUCLEOTIDE SEQUENCE</scope>
    <source>
        <strain evidence="2">Expedition CK06-06</strain>
    </source>
</reference>
<dbReference type="AlphaFoldDB" id="X1V2W3"/>
<dbReference type="SUPFAM" id="SSF53756">
    <property type="entry name" value="UDP-Glycosyltransferase/glycogen phosphorylase"/>
    <property type="match status" value="1"/>
</dbReference>
<organism evidence="2">
    <name type="scientific">marine sediment metagenome</name>
    <dbReference type="NCBI Taxonomy" id="412755"/>
    <lineage>
        <taxon>unclassified sequences</taxon>
        <taxon>metagenomes</taxon>
        <taxon>ecological metagenomes</taxon>
    </lineage>
</organism>
<comment type="caution">
    <text evidence="2">The sequence shown here is derived from an EMBL/GenBank/DDBJ whole genome shotgun (WGS) entry which is preliminary data.</text>
</comment>
<dbReference type="GO" id="GO:0016757">
    <property type="term" value="F:glycosyltransferase activity"/>
    <property type="evidence" value="ECO:0007669"/>
    <property type="project" value="InterPro"/>
</dbReference>
<dbReference type="Gene3D" id="3.40.50.2000">
    <property type="entry name" value="Glycogen Phosphorylase B"/>
    <property type="match status" value="2"/>
</dbReference>
<dbReference type="EMBL" id="BARW01029500">
    <property type="protein sequence ID" value="GAJ10162.1"/>
    <property type="molecule type" value="Genomic_DNA"/>
</dbReference>
<dbReference type="CDD" id="cd03801">
    <property type="entry name" value="GT4_PimA-like"/>
    <property type="match status" value="1"/>
</dbReference>
<feature type="non-terminal residue" evidence="2">
    <location>
        <position position="1"/>
    </location>
</feature>
<evidence type="ECO:0000259" key="1">
    <source>
        <dbReference type="Pfam" id="PF00534"/>
    </source>
</evidence>
<gene>
    <name evidence="2" type="ORF">S12H4_47392</name>
</gene>
<protein>
    <recommendedName>
        <fullName evidence="1">Glycosyl transferase family 1 domain-containing protein</fullName>
    </recommendedName>
</protein>